<accession>A0A6G0TL55</accession>
<dbReference type="Proteomes" id="UP000475862">
    <property type="component" value="Unassembled WGS sequence"/>
</dbReference>
<evidence type="ECO:0000313" key="1">
    <source>
        <dbReference type="EMBL" id="KAE9533782.1"/>
    </source>
</evidence>
<proteinExistence type="predicted"/>
<reference evidence="1 2" key="1">
    <citation type="submission" date="2019-08" db="EMBL/GenBank/DDBJ databases">
        <title>The genome of the soybean aphid Biotype 1, its phylome, world population structure and adaptation to the North American continent.</title>
        <authorList>
            <person name="Giordano R."/>
            <person name="Donthu R.K."/>
            <person name="Hernandez A.G."/>
            <person name="Wright C.L."/>
            <person name="Zimin A.V."/>
        </authorList>
    </citation>
    <scope>NUCLEOTIDE SEQUENCE [LARGE SCALE GENOMIC DNA]</scope>
    <source>
        <tissue evidence="1">Whole aphids</tissue>
    </source>
</reference>
<dbReference type="AlphaFoldDB" id="A0A6G0TL55"/>
<evidence type="ECO:0000313" key="2">
    <source>
        <dbReference type="Proteomes" id="UP000475862"/>
    </source>
</evidence>
<name>A0A6G0TL55_APHGL</name>
<keyword evidence="2" id="KW-1185">Reference proteome</keyword>
<organism evidence="1 2">
    <name type="scientific">Aphis glycines</name>
    <name type="common">Soybean aphid</name>
    <dbReference type="NCBI Taxonomy" id="307491"/>
    <lineage>
        <taxon>Eukaryota</taxon>
        <taxon>Metazoa</taxon>
        <taxon>Ecdysozoa</taxon>
        <taxon>Arthropoda</taxon>
        <taxon>Hexapoda</taxon>
        <taxon>Insecta</taxon>
        <taxon>Pterygota</taxon>
        <taxon>Neoptera</taxon>
        <taxon>Paraneoptera</taxon>
        <taxon>Hemiptera</taxon>
        <taxon>Sternorrhyncha</taxon>
        <taxon>Aphidomorpha</taxon>
        <taxon>Aphidoidea</taxon>
        <taxon>Aphididae</taxon>
        <taxon>Aphidini</taxon>
        <taxon>Aphis</taxon>
        <taxon>Aphis</taxon>
    </lineage>
</organism>
<protein>
    <submittedName>
        <fullName evidence="1">Uncharacterized protein</fullName>
    </submittedName>
</protein>
<comment type="caution">
    <text evidence="1">The sequence shown here is derived from an EMBL/GenBank/DDBJ whole genome shotgun (WGS) entry which is preliminary data.</text>
</comment>
<gene>
    <name evidence="1" type="ORF">AGLY_008861</name>
</gene>
<sequence>MIHTAPNVQQSGTQIKSRLGNIRLVYHRQFPTGQLHVQCASIAFPRYMSHYMPITSFWNIGIRLCASDDDLPSYSNTTIYEILEHAKSPIHIVQYVLCKEFGVLTPEAAYNNLVSICVLVGKNQFIISRLFLSNKKINRDFGWSGVVEEMLFKSEQLKLYKCDCLCEYLPISDLVEVVWCGKRYDVMGMTLWIIFSSKILQFSSLLKNSTISSIRVENLIQDSPYSLAYNNYKRI</sequence>
<dbReference type="EMBL" id="VYZN01000031">
    <property type="protein sequence ID" value="KAE9533782.1"/>
    <property type="molecule type" value="Genomic_DNA"/>
</dbReference>